<keyword evidence="4" id="KW-0808">Transferase</keyword>
<comment type="pathway">
    <text evidence="9">Cofactor biosynthesis; tetrahydrofolate biosynthesis; 2-amino-4-hydroxy-6-hydroxymethyl-7,8-dihydropteridine diphosphate from 7,8-dihydroneopterin triphosphate: step 3/4.</text>
</comment>
<evidence type="ECO:0000256" key="2">
    <source>
        <dbReference type="ARBA" id="ARBA00005051"/>
    </source>
</evidence>
<dbReference type="Pfam" id="PF02152">
    <property type="entry name" value="FolB"/>
    <property type="match status" value="1"/>
</dbReference>
<dbReference type="CDD" id="cd00483">
    <property type="entry name" value="HPPK"/>
    <property type="match status" value="1"/>
</dbReference>
<keyword evidence="6 12" id="KW-0418">Kinase</keyword>
<evidence type="ECO:0000256" key="10">
    <source>
        <dbReference type="SAM" id="MobiDB-lite"/>
    </source>
</evidence>
<dbReference type="InterPro" id="IPR035907">
    <property type="entry name" value="Hppk_sf"/>
</dbReference>
<feature type="region of interest" description="Disordered" evidence="10">
    <location>
        <begin position="261"/>
        <end position="299"/>
    </location>
</feature>
<evidence type="ECO:0000256" key="4">
    <source>
        <dbReference type="ARBA" id="ARBA00022679"/>
    </source>
</evidence>
<dbReference type="GO" id="GO:0003848">
    <property type="term" value="F:2-amino-4-hydroxy-6-hydroxymethyldihydropteridine diphosphokinase activity"/>
    <property type="evidence" value="ECO:0007669"/>
    <property type="project" value="UniProtKB-EC"/>
</dbReference>
<evidence type="ECO:0000256" key="7">
    <source>
        <dbReference type="ARBA" id="ARBA00022840"/>
    </source>
</evidence>
<dbReference type="GO" id="GO:0004150">
    <property type="term" value="F:dihydroneopterin aldolase activity"/>
    <property type="evidence" value="ECO:0007669"/>
    <property type="project" value="UniProtKB-UniRule"/>
</dbReference>
<dbReference type="InterPro" id="IPR000550">
    <property type="entry name" value="Hppk"/>
</dbReference>
<keyword evidence="8 9" id="KW-0289">Folate biosynthesis</keyword>
<dbReference type="PANTHER" id="PTHR43071">
    <property type="entry name" value="2-AMINO-4-HYDROXY-6-HYDROXYMETHYLDIHYDROPTERIDINE PYROPHOSPHOKINASE"/>
    <property type="match status" value="1"/>
</dbReference>
<dbReference type="InterPro" id="IPR006157">
    <property type="entry name" value="FolB_dom"/>
</dbReference>
<comment type="similarity">
    <text evidence="3">In the N-terminal section; belongs to the DHNA family.</text>
</comment>
<evidence type="ECO:0000256" key="5">
    <source>
        <dbReference type="ARBA" id="ARBA00022741"/>
    </source>
</evidence>
<reference evidence="12 13" key="1">
    <citation type="submission" date="2014-02" db="EMBL/GenBank/DDBJ databases">
        <title>Genome sequence of Brachybacterium phenoliresistens strain W13A50.</title>
        <authorList>
            <person name="Wang X."/>
        </authorList>
    </citation>
    <scope>NUCLEOTIDE SEQUENCE [LARGE SCALE GENOMIC DNA]</scope>
    <source>
        <strain evidence="12 13">W13A50</strain>
    </source>
</reference>
<evidence type="ECO:0000256" key="6">
    <source>
        <dbReference type="ARBA" id="ARBA00022777"/>
    </source>
</evidence>
<proteinExistence type="inferred from homology"/>
<dbReference type="EC" id="2.7.6.3" evidence="9"/>
<comment type="caution">
    <text evidence="12">The sequence shown here is derived from an EMBL/GenBank/DDBJ whole genome shotgun (WGS) entry which is preliminary data.</text>
</comment>
<dbReference type="Gene3D" id="3.30.1130.10">
    <property type="match status" value="1"/>
</dbReference>
<keyword evidence="7" id="KW-0067">ATP-binding</keyword>
<evidence type="ECO:0000256" key="1">
    <source>
        <dbReference type="ARBA" id="ARBA00000198"/>
    </source>
</evidence>
<organism evidence="12 13">
    <name type="scientific">Brachybacterium phenoliresistens</name>
    <dbReference type="NCBI Taxonomy" id="396014"/>
    <lineage>
        <taxon>Bacteria</taxon>
        <taxon>Bacillati</taxon>
        <taxon>Actinomycetota</taxon>
        <taxon>Actinomycetes</taxon>
        <taxon>Micrococcales</taxon>
        <taxon>Dermabacteraceae</taxon>
        <taxon>Brachybacterium</taxon>
    </lineage>
</organism>
<dbReference type="Proteomes" id="UP000023067">
    <property type="component" value="Unassembled WGS sequence"/>
</dbReference>
<keyword evidence="9" id="KW-0456">Lyase</keyword>
<dbReference type="SMART" id="SM00905">
    <property type="entry name" value="FolB"/>
    <property type="match status" value="1"/>
</dbReference>
<sequence length="299" mass="32421">MSRDVIELVGVRAWGHHGVLEHEKRTGQEFLVDARLHVDTRAAARADALGRTVNYAEVAASIVAQIESAPVDLLETVAETLAARILAEQVLVRRIELTLHKPSAPIPHPFADVRLHIVRDAAPVDAVLAVGTNLGDRAARLRRALDLLEQAEDVEILWTGPVIETDPVGGVDQDPFLNSAVGVRTRCTPWQLLELAQELEADAQRERTVRWGPRTLDVDVITYGDLVQDDEELILPHPRAAERAFVLVPWASARPEDVLPGHGPIGPLAERAPDRPGIRPGPAVPGYAAPIPADGAEPS</sequence>
<dbReference type="STRING" id="396014.BF93_03050"/>
<comment type="pathway">
    <text evidence="2">Cofactor biosynthesis; tetrahydrofolate biosynthesis; 2-amino-4-hydroxy-6-hydroxymethyl-7,8-dihydropteridine diphosphate from 7,8-dihydroneopterin triphosphate: step 4/4.</text>
</comment>
<dbReference type="HOGENOM" id="CLU_023499_1_0_11"/>
<dbReference type="InterPro" id="IPR006156">
    <property type="entry name" value="Dihydroneopterin_aldolase"/>
</dbReference>
<gene>
    <name evidence="12" type="ORF">BF93_03050</name>
</gene>
<evidence type="ECO:0000256" key="8">
    <source>
        <dbReference type="ARBA" id="ARBA00022909"/>
    </source>
</evidence>
<protein>
    <recommendedName>
        <fullName evidence="9">Bifunctional folate synthesis protein</fullName>
    </recommendedName>
    <domain>
        <recommendedName>
            <fullName evidence="9">Dihydroneopterin aldolase</fullName>
            <shortName evidence="9">DHNA</shortName>
            <ecNumber evidence="9">4.1.2.25</ecNumber>
        </recommendedName>
        <alternativeName>
            <fullName evidence="9">7,8-dihydroneopterin aldolase</fullName>
        </alternativeName>
    </domain>
    <domain>
        <recommendedName>
            <fullName evidence="9">2-amino-4-hydroxy-6-hydroxymethyldihydropteridine pyrophosphokinase</fullName>
            <ecNumber evidence="9">2.7.6.3</ecNumber>
        </recommendedName>
        <alternativeName>
            <fullName evidence="9">6-hydroxymethyl-7,8-dihydropterin pyrophosphokinase</fullName>
            <shortName evidence="9">PPPK</shortName>
        </alternativeName>
        <alternativeName>
            <fullName evidence="9">7,8-dihydro-6-hydroxymethylpterin pyrophosphokinase</fullName>
            <shortName evidence="9">HPPK</shortName>
        </alternativeName>
    </domain>
</protein>
<evidence type="ECO:0000259" key="11">
    <source>
        <dbReference type="PROSITE" id="PS00794"/>
    </source>
</evidence>
<evidence type="ECO:0000256" key="3">
    <source>
        <dbReference type="ARBA" id="ARBA00009640"/>
    </source>
</evidence>
<dbReference type="eggNOG" id="COG0801">
    <property type="taxonomic scope" value="Bacteria"/>
</dbReference>
<dbReference type="GO" id="GO:0046654">
    <property type="term" value="P:tetrahydrofolate biosynthetic process"/>
    <property type="evidence" value="ECO:0007669"/>
    <property type="project" value="UniProtKB-UniRule"/>
</dbReference>
<feature type="domain" description="7,8-dihydro-6-hydroxymethylpterin-pyrophosphokinase" evidence="11">
    <location>
        <begin position="210"/>
        <end position="221"/>
    </location>
</feature>
<dbReference type="EC" id="4.1.2.25" evidence="9"/>
<accession>Z9JQE3</accession>
<dbReference type="NCBIfam" id="TIGR00525">
    <property type="entry name" value="folB"/>
    <property type="match status" value="1"/>
</dbReference>
<dbReference type="PATRIC" id="fig|396014.3.peg.2639"/>
<dbReference type="PANTHER" id="PTHR43071:SF1">
    <property type="entry name" value="2-AMINO-4-HYDROXY-6-HYDROXYMETHYLDIHYDROPTERIDINE PYROPHOSPHOKINASE"/>
    <property type="match status" value="1"/>
</dbReference>
<dbReference type="EMBL" id="JDYK01000014">
    <property type="protein sequence ID" value="EWS80600.1"/>
    <property type="molecule type" value="Genomic_DNA"/>
</dbReference>
<evidence type="ECO:0000313" key="12">
    <source>
        <dbReference type="EMBL" id="EWS80600.1"/>
    </source>
</evidence>
<dbReference type="PROSITE" id="PS00794">
    <property type="entry name" value="HPPK"/>
    <property type="match status" value="1"/>
</dbReference>
<dbReference type="GO" id="GO:0005524">
    <property type="term" value="F:ATP binding"/>
    <property type="evidence" value="ECO:0007669"/>
    <property type="project" value="UniProtKB-KW"/>
</dbReference>
<dbReference type="OrthoDB" id="9808041at2"/>
<comment type="catalytic activity">
    <reaction evidence="9">
        <text>7,8-dihydroneopterin = 6-hydroxymethyl-7,8-dihydropterin + glycolaldehyde</text>
        <dbReference type="Rhea" id="RHEA:10540"/>
        <dbReference type="ChEBI" id="CHEBI:17001"/>
        <dbReference type="ChEBI" id="CHEBI:17071"/>
        <dbReference type="ChEBI" id="CHEBI:44841"/>
        <dbReference type="EC" id="4.1.2.25"/>
    </reaction>
</comment>
<dbReference type="NCBIfam" id="TIGR01498">
    <property type="entry name" value="folK"/>
    <property type="match status" value="1"/>
</dbReference>
<keyword evidence="5" id="KW-0547">Nucleotide-binding</keyword>
<dbReference type="Gene3D" id="3.30.70.560">
    <property type="entry name" value="7,8-Dihydro-6-hydroxymethylpterin-pyrophosphokinase HPPK"/>
    <property type="match status" value="1"/>
</dbReference>
<dbReference type="AlphaFoldDB" id="Z9JQE3"/>
<dbReference type="GO" id="GO:0046656">
    <property type="term" value="P:folic acid biosynthetic process"/>
    <property type="evidence" value="ECO:0007669"/>
    <property type="project" value="UniProtKB-UniRule"/>
</dbReference>
<name>Z9JQE3_9MICO</name>
<comment type="function">
    <text evidence="9">Catalyzes the conversion of 7,8-dihydroneopterin to 6-hydroxymethyl-7,8-dihydropterin.</text>
</comment>
<dbReference type="Pfam" id="PF01288">
    <property type="entry name" value="HPPK"/>
    <property type="match status" value="1"/>
</dbReference>
<dbReference type="RefSeq" id="WP_051486946.1">
    <property type="nucleotide sequence ID" value="NZ_BAAAOW010000002.1"/>
</dbReference>
<dbReference type="SUPFAM" id="SSF55083">
    <property type="entry name" value="6-hydroxymethyl-7,8-dihydropterin pyrophosphokinase, HPPK"/>
    <property type="match status" value="1"/>
</dbReference>
<evidence type="ECO:0000313" key="13">
    <source>
        <dbReference type="Proteomes" id="UP000023067"/>
    </source>
</evidence>
<dbReference type="UniPathway" id="UPA00077">
    <property type="reaction ID" value="UER00154"/>
</dbReference>
<dbReference type="SUPFAM" id="SSF55620">
    <property type="entry name" value="Tetrahydrobiopterin biosynthesis enzymes-like"/>
    <property type="match status" value="1"/>
</dbReference>
<dbReference type="eggNOG" id="COG1539">
    <property type="taxonomic scope" value="Bacteria"/>
</dbReference>
<keyword evidence="13" id="KW-1185">Reference proteome</keyword>
<dbReference type="NCBIfam" id="TIGR00526">
    <property type="entry name" value="folB_dom"/>
    <property type="match status" value="1"/>
</dbReference>
<dbReference type="InterPro" id="IPR043133">
    <property type="entry name" value="GTP-CH-I_C/QueF"/>
</dbReference>
<evidence type="ECO:0000256" key="9">
    <source>
        <dbReference type="RuleBase" id="RU362079"/>
    </source>
</evidence>
<comment type="catalytic activity">
    <reaction evidence="1">
        <text>6-hydroxymethyl-7,8-dihydropterin + ATP = (7,8-dihydropterin-6-yl)methyl diphosphate + AMP + H(+)</text>
        <dbReference type="Rhea" id="RHEA:11412"/>
        <dbReference type="ChEBI" id="CHEBI:15378"/>
        <dbReference type="ChEBI" id="CHEBI:30616"/>
        <dbReference type="ChEBI" id="CHEBI:44841"/>
        <dbReference type="ChEBI" id="CHEBI:72950"/>
        <dbReference type="ChEBI" id="CHEBI:456215"/>
        <dbReference type="EC" id="2.7.6.3"/>
    </reaction>
</comment>
<dbReference type="GO" id="GO:0016301">
    <property type="term" value="F:kinase activity"/>
    <property type="evidence" value="ECO:0007669"/>
    <property type="project" value="UniProtKB-KW"/>
</dbReference>
<comment type="similarity">
    <text evidence="9">Belongs to the DHNA family.</text>
</comment>